<dbReference type="PANTHER" id="PTHR11647">
    <property type="entry name" value="HYDRANTOINASE/DIHYDROPYRIMIDINASE FAMILY MEMBER"/>
    <property type="match status" value="1"/>
</dbReference>
<dbReference type="GO" id="GO:0005829">
    <property type="term" value="C:cytosol"/>
    <property type="evidence" value="ECO:0007669"/>
    <property type="project" value="TreeGrafter"/>
</dbReference>
<dbReference type="GO" id="GO:0004157">
    <property type="term" value="F:dihydropyrimidinase activity"/>
    <property type="evidence" value="ECO:0007669"/>
    <property type="project" value="TreeGrafter"/>
</dbReference>
<protein>
    <submittedName>
        <fullName evidence="1">Uncharacterized protein</fullName>
    </submittedName>
</protein>
<dbReference type="Gene3D" id="2.30.40.10">
    <property type="entry name" value="Urease, subunit C, domain 1"/>
    <property type="match status" value="1"/>
</dbReference>
<dbReference type="Gramene" id="MELO3C031085.2.1">
    <property type="protein sequence ID" value="MELO3C031085.2.1"/>
    <property type="gene ID" value="MELO3C031085.2"/>
</dbReference>
<dbReference type="InterPro" id="IPR050378">
    <property type="entry name" value="Metallo-dep_Hydrolases_sf"/>
</dbReference>
<reference evidence="1" key="1">
    <citation type="submission" date="2023-03" db="UniProtKB">
        <authorList>
            <consortium name="EnsemblPlants"/>
        </authorList>
    </citation>
    <scope>IDENTIFICATION</scope>
</reference>
<dbReference type="AlphaFoldDB" id="A0A9I9EAK8"/>
<dbReference type="PANTHER" id="PTHR11647:SF1">
    <property type="entry name" value="COLLAPSIN RESPONSE MEDIATOR PROTEIN"/>
    <property type="match status" value="1"/>
</dbReference>
<dbReference type="GO" id="GO:0006208">
    <property type="term" value="P:pyrimidine nucleobase catabolic process"/>
    <property type="evidence" value="ECO:0007669"/>
    <property type="project" value="TreeGrafter"/>
</dbReference>
<organism evidence="1">
    <name type="scientific">Cucumis melo</name>
    <name type="common">Muskmelon</name>
    <dbReference type="NCBI Taxonomy" id="3656"/>
    <lineage>
        <taxon>Eukaryota</taxon>
        <taxon>Viridiplantae</taxon>
        <taxon>Streptophyta</taxon>
        <taxon>Embryophyta</taxon>
        <taxon>Tracheophyta</taxon>
        <taxon>Spermatophyta</taxon>
        <taxon>Magnoliopsida</taxon>
        <taxon>eudicotyledons</taxon>
        <taxon>Gunneridae</taxon>
        <taxon>Pentapetalae</taxon>
        <taxon>rosids</taxon>
        <taxon>fabids</taxon>
        <taxon>Cucurbitales</taxon>
        <taxon>Cucurbitaceae</taxon>
        <taxon>Benincaseae</taxon>
        <taxon>Cucumis</taxon>
    </lineage>
</organism>
<evidence type="ECO:0000313" key="1">
    <source>
        <dbReference type="EnsemblPlants" id="MELO3C031085.2.1"/>
    </source>
</evidence>
<dbReference type="Gene3D" id="3.20.20.140">
    <property type="entry name" value="Metal-dependent hydrolases"/>
    <property type="match status" value="1"/>
</dbReference>
<dbReference type="EnsemblPlants" id="MELO3C031085.2.1">
    <property type="protein sequence ID" value="MELO3C031085.2.1"/>
    <property type="gene ID" value="MELO3C031085.2"/>
</dbReference>
<proteinExistence type="predicted"/>
<dbReference type="InterPro" id="IPR011059">
    <property type="entry name" value="Metal-dep_hydrolase_composite"/>
</dbReference>
<accession>A0A9I9EAK8</accession>
<sequence length="394" mass="44524">MHIQFNYDTFLASMSNNLESSGIEERMHLVWNTMVNRQLSLNFLTNLIQKSLTFRNLVKYLSVIMFESQARNVFCSHDNLIVAQLFKTYVFELEHLVYFDEVPNLKNYSEKSFEVLLLNDFCCLRHPWSCEVYYLLSARIFNIYPKKGAILAGSDADIIILNPNASFEISAKHHHSRTDTNVYEGKKEKREIEKKEDSTIGIQRSEDTNKRTLKTLHTNSRKETKSRIHVNITAKANYRPLKQTKKEGKVEVTISGGKIVWENNELKVIPGAGKYIEMPAFNYLFDGIYKADAQYLSSTRAPIVVTDGIAEIVWPVSTMYIVVTDGITKIAWPVSTIRKYLLGQQSHLGVVDDDVGGDGGGVGVHGDGDGDGDDGDVFGIVPDARESNTRILLI</sequence>
<name>A0A9I9EAK8_CUCME</name>
<dbReference type="SUPFAM" id="SSF51338">
    <property type="entry name" value="Composite domain of metallo-dependent hydrolases"/>
    <property type="match status" value="2"/>
</dbReference>